<dbReference type="InterPro" id="IPR053812">
    <property type="entry name" value="HTH_Sigma70_ECF-like"/>
</dbReference>
<dbReference type="InterPro" id="IPR013324">
    <property type="entry name" value="RNA_pol_sigma_r3/r4-like"/>
</dbReference>
<keyword evidence="6" id="KW-1185">Reference proteome</keyword>
<dbReference type="SUPFAM" id="SSF88659">
    <property type="entry name" value="Sigma3 and sigma4 domains of RNA polymerase sigma factors"/>
    <property type="match status" value="1"/>
</dbReference>
<dbReference type="PANTHER" id="PTHR43133">
    <property type="entry name" value="RNA POLYMERASE ECF-TYPE SIGMA FACTO"/>
    <property type="match status" value="1"/>
</dbReference>
<dbReference type="Proteomes" id="UP000319817">
    <property type="component" value="Chromosome"/>
</dbReference>
<evidence type="ECO:0000256" key="2">
    <source>
        <dbReference type="ARBA" id="ARBA00023082"/>
    </source>
</evidence>
<dbReference type="RefSeq" id="WP_145420987.1">
    <property type="nucleotide sequence ID" value="NZ_CP036526.1"/>
</dbReference>
<keyword evidence="3" id="KW-0804">Transcription</keyword>
<evidence type="ECO:0000256" key="3">
    <source>
        <dbReference type="ARBA" id="ARBA00023163"/>
    </source>
</evidence>
<keyword evidence="1" id="KW-0805">Transcription regulation</keyword>
<gene>
    <name evidence="5" type="ORF">K239x_52290</name>
</gene>
<dbReference type="AlphaFoldDB" id="A0A517P1F8"/>
<evidence type="ECO:0000256" key="1">
    <source>
        <dbReference type="ARBA" id="ARBA00023015"/>
    </source>
</evidence>
<feature type="domain" description="RNA polymerase sigma-70 ECF-like HTH" evidence="4">
    <location>
        <begin position="7"/>
        <end position="189"/>
    </location>
</feature>
<dbReference type="Pfam" id="PF07638">
    <property type="entry name" value="Sigma70_ECF"/>
    <property type="match status" value="1"/>
</dbReference>
<dbReference type="GO" id="GO:0016987">
    <property type="term" value="F:sigma factor activity"/>
    <property type="evidence" value="ECO:0007669"/>
    <property type="project" value="UniProtKB-KW"/>
</dbReference>
<evidence type="ECO:0000259" key="4">
    <source>
        <dbReference type="Pfam" id="PF07638"/>
    </source>
</evidence>
<evidence type="ECO:0000313" key="6">
    <source>
        <dbReference type="Proteomes" id="UP000319817"/>
    </source>
</evidence>
<name>A0A517P1F8_9BACT</name>
<dbReference type="Gene3D" id="1.10.10.10">
    <property type="entry name" value="Winged helix-like DNA-binding domain superfamily/Winged helix DNA-binding domain"/>
    <property type="match status" value="1"/>
</dbReference>
<protein>
    <submittedName>
        <fullName evidence="5">RNA polymerase sigma factor SigL</fullName>
    </submittedName>
</protein>
<dbReference type="InterPro" id="IPR039425">
    <property type="entry name" value="RNA_pol_sigma-70-like"/>
</dbReference>
<organism evidence="5 6">
    <name type="scientific">Stieleria marina</name>
    <dbReference type="NCBI Taxonomy" id="1930275"/>
    <lineage>
        <taxon>Bacteria</taxon>
        <taxon>Pseudomonadati</taxon>
        <taxon>Planctomycetota</taxon>
        <taxon>Planctomycetia</taxon>
        <taxon>Pirellulales</taxon>
        <taxon>Pirellulaceae</taxon>
        <taxon>Stieleria</taxon>
    </lineage>
</organism>
<reference evidence="5 6" key="1">
    <citation type="submission" date="2019-02" db="EMBL/GenBank/DDBJ databases">
        <title>Deep-cultivation of Planctomycetes and their phenomic and genomic characterization uncovers novel biology.</title>
        <authorList>
            <person name="Wiegand S."/>
            <person name="Jogler M."/>
            <person name="Boedeker C."/>
            <person name="Pinto D."/>
            <person name="Vollmers J."/>
            <person name="Rivas-Marin E."/>
            <person name="Kohn T."/>
            <person name="Peeters S.H."/>
            <person name="Heuer A."/>
            <person name="Rast P."/>
            <person name="Oberbeckmann S."/>
            <person name="Bunk B."/>
            <person name="Jeske O."/>
            <person name="Meyerdierks A."/>
            <person name="Storesund J.E."/>
            <person name="Kallscheuer N."/>
            <person name="Luecker S."/>
            <person name="Lage O.M."/>
            <person name="Pohl T."/>
            <person name="Merkel B.J."/>
            <person name="Hornburger P."/>
            <person name="Mueller R.-W."/>
            <person name="Bruemmer F."/>
            <person name="Labrenz M."/>
            <person name="Spormann A.M."/>
            <person name="Op den Camp H."/>
            <person name="Overmann J."/>
            <person name="Amann R."/>
            <person name="Jetten M.S.M."/>
            <person name="Mascher T."/>
            <person name="Medema M.H."/>
            <person name="Devos D.P."/>
            <person name="Kaster A.-K."/>
            <person name="Ovreas L."/>
            <person name="Rohde M."/>
            <person name="Galperin M.Y."/>
            <person name="Jogler C."/>
        </authorList>
    </citation>
    <scope>NUCLEOTIDE SEQUENCE [LARGE SCALE GENOMIC DNA]</scope>
    <source>
        <strain evidence="5 6">K23_9</strain>
    </source>
</reference>
<dbReference type="EMBL" id="CP036526">
    <property type="protein sequence ID" value="QDT13212.1"/>
    <property type="molecule type" value="Genomic_DNA"/>
</dbReference>
<sequence>MPNTPASDLSKLLVEAKSGERSAREALFGELAGHLLRHATLLMQNERPDHTLQATALVNEACVRILKADVIDSVENKRQLFFAAIRAMQQVLVDHARARNSIKRGRGMSSRSLDVVLANFEAKHELSFLDLDAALEKLRQEHPRLHETITLRFFAGLTIASTAEVLSCSESRVEADWRLARAKLLGQMSDRQ</sequence>
<evidence type="ECO:0000313" key="5">
    <source>
        <dbReference type="EMBL" id="QDT13212.1"/>
    </source>
</evidence>
<dbReference type="PANTHER" id="PTHR43133:SF39">
    <property type="entry name" value="SIMILAR TO RNA POLYMERASE SIGMA-E FACTOR"/>
    <property type="match status" value="1"/>
</dbReference>
<accession>A0A517P1F8</accession>
<proteinExistence type="predicted"/>
<dbReference type="OrthoDB" id="278371at2"/>
<dbReference type="InterPro" id="IPR036388">
    <property type="entry name" value="WH-like_DNA-bd_sf"/>
</dbReference>
<keyword evidence="2" id="KW-0731">Sigma factor</keyword>
<dbReference type="NCBIfam" id="TIGR02999">
    <property type="entry name" value="Sig-70_X6"/>
    <property type="match status" value="1"/>
</dbReference>
<dbReference type="InterPro" id="IPR011517">
    <property type="entry name" value="RNA_pol_sigma70_ECF-like"/>
</dbReference>